<sequence length="716" mass="81274">MQMNFQLRTLRYVDEMICLYNKQGSGNSGLSRAYLDAAQIVIANGDLARGRILAERAVEGWRTSHGSDSKEVAEYSFLVQNPASLQLYGLSMEWKSSIDQVPQGLERNDFEDWLWRREKPQKLKQDCREVSKTSLFLDPALCANTQRKINGEIMPCRNEAGFICAKCKLVQYCCKECQTADWKHHKGVCRSKFLNDPYLPGWVVENRVPAFVSGPPLATFGSLQYLWGNVPAVDILKIKDNEGEEVIMGRDVALLFAASGDLRNVVKTIVGLPRTFAGNCTVVLNDMNTVITARNAMLLLVALHFEPEIAAPVMLHLWYSAMIPEPIFQALRNGVLTLIQDVCTKIKDKPPQSLQAKTFDLGGRTLRLLLKQQEWMAFANMFRVPVGLDANQAQSIRRAVTLARVDHVDRHIYKMSPGRRAGAMDFRQHGVLLPFGASRKDFTVPNPTFFNAQGQWPMKDDADPLDDWSYDEYIKSLRIARNDVYGAFFFYLRDLLLEFCTRVHSVSVSFQLLAVNAVDLPRYLNSQQFDRIEVSNICDRGYLGPSTTLATFSSMLKAKSKSPRATLLMLFLNAVREEERYCGGAFNTKTTALFNRVVREYLDVEQTLIDAIMGKGDMSSFKHMLSPDFYLVTGLLDLCGDFDTYFKRFLDQVGSEKGISMSDVARQHGVRIKSENTIMELWPYRLTESMTKEEVMLLLAEGTTGHERYMEFERCN</sequence>
<evidence type="ECO:0000313" key="6">
    <source>
        <dbReference type="EMBL" id="KAF2016823.1"/>
    </source>
</evidence>
<name>A0A6A5XV63_9PLEO</name>
<evidence type="ECO:0000256" key="1">
    <source>
        <dbReference type="ARBA" id="ARBA00022723"/>
    </source>
</evidence>
<evidence type="ECO:0000256" key="4">
    <source>
        <dbReference type="PROSITE-ProRule" id="PRU00134"/>
    </source>
</evidence>
<dbReference type="Pfam" id="PF14737">
    <property type="entry name" value="DUF4470"/>
    <property type="match status" value="1"/>
</dbReference>
<gene>
    <name evidence="6" type="ORF">BU24DRAFT_366243</name>
</gene>
<reference evidence="6" key="1">
    <citation type="journal article" date="2020" name="Stud. Mycol.">
        <title>101 Dothideomycetes genomes: a test case for predicting lifestyles and emergence of pathogens.</title>
        <authorList>
            <person name="Haridas S."/>
            <person name="Albert R."/>
            <person name="Binder M."/>
            <person name="Bloem J."/>
            <person name="Labutti K."/>
            <person name="Salamov A."/>
            <person name="Andreopoulos B."/>
            <person name="Baker S."/>
            <person name="Barry K."/>
            <person name="Bills G."/>
            <person name="Bluhm B."/>
            <person name="Cannon C."/>
            <person name="Castanera R."/>
            <person name="Culley D."/>
            <person name="Daum C."/>
            <person name="Ezra D."/>
            <person name="Gonzalez J."/>
            <person name="Henrissat B."/>
            <person name="Kuo A."/>
            <person name="Liang C."/>
            <person name="Lipzen A."/>
            <person name="Lutzoni F."/>
            <person name="Magnuson J."/>
            <person name="Mondo S."/>
            <person name="Nolan M."/>
            <person name="Ohm R."/>
            <person name="Pangilinan J."/>
            <person name="Park H.-J."/>
            <person name="Ramirez L."/>
            <person name="Alfaro M."/>
            <person name="Sun H."/>
            <person name="Tritt A."/>
            <person name="Yoshinaga Y."/>
            <person name="Zwiers L.-H."/>
            <person name="Turgeon B."/>
            <person name="Goodwin S."/>
            <person name="Spatafora J."/>
            <person name="Crous P."/>
            <person name="Grigoriev I."/>
        </authorList>
    </citation>
    <scope>NUCLEOTIDE SEQUENCE</scope>
    <source>
        <strain evidence="6">CBS 175.79</strain>
    </source>
</reference>
<dbReference type="AlphaFoldDB" id="A0A6A5XV63"/>
<dbReference type="Proteomes" id="UP000799778">
    <property type="component" value="Unassembled WGS sequence"/>
</dbReference>
<dbReference type="GO" id="GO:0008270">
    <property type="term" value="F:zinc ion binding"/>
    <property type="evidence" value="ECO:0007669"/>
    <property type="project" value="UniProtKB-KW"/>
</dbReference>
<accession>A0A6A5XV63</accession>
<dbReference type="Pfam" id="PF01753">
    <property type="entry name" value="zf-MYND"/>
    <property type="match status" value="1"/>
</dbReference>
<keyword evidence="2 4" id="KW-0863">Zinc-finger</keyword>
<dbReference type="SUPFAM" id="SSF144232">
    <property type="entry name" value="HIT/MYND zinc finger-like"/>
    <property type="match status" value="1"/>
</dbReference>
<dbReference type="PANTHER" id="PTHR47332:SF2">
    <property type="entry name" value="SET-6"/>
    <property type="match status" value="1"/>
</dbReference>
<dbReference type="GeneID" id="54281703"/>
<dbReference type="Gene3D" id="6.10.140.2220">
    <property type="match status" value="1"/>
</dbReference>
<dbReference type="EMBL" id="ML978068">
    <property type="protein sequence ID" value="KAF2016823.1"/>
    <property type="molecule type" value="Genomic_DNA"/>
</dbReference>
<evidence type="ECO:0000256" key="3">
    <source>
        <dbReference type="ARBA" id="ARBA00022833"/>
    </source>
</evidence>
<protein>
    <recommendedName>
        <fullName evidence="5">MYND-type domain-containing protein</fullName>
    </recommendedName>
</protein>
<evidence type="ECO:0000313" key="7">
    <source>
        <dbReference type="Proteomes" id="UP000799778"/>
    </source>
</evidence>
<keyword evidence="3" id="KW-0862">Zinc</keyword>
<organism evidence="6 7">
    <name type="scientific">Aaosphaeria arxii CBS 175.79</name>
    <dbReference type="NCBI Taxonomy" id="1450172"/>
    <lineage>
        <taxon>Eukaryota</taxon>
        <taxon>Fungi</taxon>
        <taxon>Dikarya</taxon>
        <taxon>Ascomycota</taxon>
        <taxon>Pezizomycotina</taxon>
        <taxon>Dothideomycetes</taxon>
        <taxon>Pleosporomycetidae</taxon>
        <taxon>Pleosporales</taxon>
        <taxon>Pleosporales incertae sedis</taxon>
        <taxon>Aaosphaeria</taxon>
    </lineage>
</organism>
<proteinExistence type="predicted"/>
<dbReference type="InterPro" id="IPR002893">
    <property type="entry name" value="Znf_MYND"/>
</dbReference>
<evidence type="ECO:0000259" key="5">
    <source>
        <dbReference type="PROSITE" id="PS50865"/>
    </source>
</evidence>
<dbReference type="PROSITE" id="PS50865">
    <property type="entry name" value="ZF_MYND_2"/>
    <property type="match status" value="1"/>
</dbReference>
<dbReference type="RefSeq" id="XP_033385162.1">
    <property type="nucleotide sequence ID" value="XM_033524306.1"/>
</dbReference>
<dbReference type="OrthoDB" id="5282002at2759"/>
<dbReference type="PANTHER" id="PTHR47332">
    <property type="entry name" value="SET DOMAIN-CONTAINING PROTEIN 5"/>
    <property type="match status" value="1"/>
</dbReference>
<feature type="domain" description="MYND-type" evidence="5">
    <location>
        <begin position="153"/>
        <end position="189"/>
    </location>
</feature>
<keyword evidence="7" id="KW-1185">Reference proteome</keyword>
<dbReference type="InterPro" id="IPR027974">
    <property type="entry name" value="DUF4470"/>
</dbReference>
<dbReference type="InterPro" id="IPR053185">
    <property type="entry name" value="SET_domain_protein"/>
</dbReference>
<evidence type="ECO:0000256" key="2">
    <source>
        <dbReference type="ARBA" id="ARBA00022771"/>
    </source>
</evidence>
<keyword evidence="1" id="KW-0479">Metal-binding</keyword>